<evidence type="ECO:0000313" key="1">
    <source>
        <dbReference type="EMBL" id="KAK4022642.1"/>
    </source>
</evidence>
<keyword evidence="2" id="KW-1185">Reference proteome</keyword>
<proteinExistence type="predicted"/>
<sequence>MTRAGFSGNYGLLRGARVVVAMLLLRPRDYILDAPQYSENSNNFSANDEKYCERLHPPSISGSLFAGNQTEIETYGMLVSSHSGGELPLIDRQHQIHTEFKEKFSIKKISIQPQKGFGNRFLVFQFSEWNRGRGLLDQELC</sequence>
<dbReference type="EMBL" id="JAOYFB010000037">
    <property type="protein sequence ID" value="KAK4022642.1"/>
    <property type="molecule type" value="Genomic_DNA"/>
</dbReference>
<protein>
    <submittedName>
        <fullName evidence="1">Uncharacterized protein</fullName>
    </submittedName>
</protein>
<comment type="caution">
    <text evidence="1">The sequence shown here is derived from an EMBL/GenBank/DDBJ whole genome shotgun (WGS) entry which is preliminary data.</text>
</comment>
<name>A0ABR0ABZ1_9CRUS</name>
<organism evidence="1 2">
    <name type="scientific">Daphnia magna</name>
    <dbReference type="NCBI Taxonomy" id="35525"/>
    <lineage>
        <taxon>Eukaryota</taxon>
        <taxon>Metazoa</taxon>
        <taxon>Ecdysozoa</taxon>
        <taxon>Arthropoda</taxon>
        <taxon>Crustacea</taxon>
        <taxon>Branchiopoda</taxon>
        <taxon>Diplostraca</taxon>
        <taxon>Cladocera</taxon>
        <taxon>Anomopoda</taxon>
        <taxon>Daphniidae</taxon>
        <taxon>Daphnia</taxon>
    </lineage>
</organism>
<accession>A0ABR0ABZ1</accession>
<reference evidence="1 2" key="1">
    <citation type="journal article" date="2023" name="Nucleic Acids Res.">
        <title>The hologenome of Daphnia magna reveals possible DNA methylation and microbiome-mediated evolution of the host genome.</title>
        <authorList>
            <person name="Chaturvedi A."/>
            <person name="Li X."/>
            <person name="Dhandapani V."/>
            <person name="Marshall H."/>
            <person name="Kissane S."/>
            <person name="Cuenca-Cambronero M."/>
            <person name="Asole G."/>
            <person name="Calvet F."/>
            <person name="Ruiz-Romero M."/>
            <person name="Marangio P."/>
            <person name="Guigo R."/>
            <person name="Rago D."/>
            <person name="Mirbahai L."/>
            <person name="Eastwood N."/>
            <person name="Colbourne J.K."/>
            <person name="Zhou J."/>
            <person name="Mallon E."/>
            <person name="Orsini L."/>
        </authorList>
    </citation>
    <scope>NUCLEOTIDE SEQUENCE [LARGE SCALE GENOMIC DNA]</scope>
    <source>
        <strain evidence="1">LRV0_1</strain>
    </source>
</reference>
<evidence type="ECO:0000313" key="2">
    <source>
        <dbReference type="Proteomes" id="UP001234178"/>
    </source>
</evidence>
<gene>
    <name evidence="1" type="ORF">OUZ56_008099</name>
</gene>
<dbReference type="Proteomes" id="UP001234178">
    <property type="component" value="Unassembled WGS sequence"/>
</dbReference>